<reference evidence="2" key="1">
    <citation type="submission" date="2020-06" db="EMBL/GenBank/DDBJ databases">
        <authorList>
            <person name="Li T."/>
            <person name="Hu X."/>
            <person name="Zhang T."/>
            <person name="Song X."/>
            <person name="Zhang H."/>
            <person name="Dai N."/>
            <person name="Sheng W."/>
            <person name="Hou X."/>
            <person name="Wei L."/>
        </authorList>
    </citation>
    <scope>NUCLEOTIDE SEQUENCE</scope>
    <source>
        <strain evidence="2">K16</strain>
        <tissue evidence="2">Leaf</tissue>
    </source>
</reference>
<reference evidence="2" key="2">
    <citation type="journal article" date="2024" name="Plant">
        <title>Genomic evolution and insights into agronomic trait innovations of Sesamum species.</title>
        <authorList>
            <person name="Miao H."/>
            <person name="Wang L."/>
            <person name="Qu L."/>
            <person name="Liu H."/>
            <person name="Sun Y."/>
            <person name="Le M."/>
            <person name="Wang Q."/>
            <person name="Wei S."/>
            <person name="Zheng Y."/>
            <person name="Lin W."/>
            <person name="Duan Y."/>
            <person name="Cao H."/>
            <person name="Xiong S."/>
            <person name="Wang X."/>
            <person name="Wei L."/>
            <person name="Li C."/>
            <person name="Ma Q."/>
            <person name="Ju M."/>
            <person name="Zhao R."/>
            <person name="Li G."/>
            <person name="Mu C."/>
            <person name="Tian Q."/>
            <person name="Mei H."/>
            <person name="Zhang T."/>
            <person name="Gao T."/>
            <person name="Zhang H."/>
        </authorList>
    </citation>
    <scope>NUCLEOTIDE SEQUENCE</scope>
    <source>
        <strain evidence="2">K16</strain>
    </source>
</reference>
<evidence type="ECO:0000313" key="3">
    <source>
        <dbReference type="Proteomes" id="UP001289374"/>
    </source>
</evidence>
<evidence type="ECO:0000313" key="2">
    <source>
        <dbReference type="EMBL" id="KAK4381572.1"/>
    </source>
</evidence>
<protein>
    <recommendedName>
        <fullName evidence="4">Transposase</fullName>
    </recommendedName>
</protein>
<dbReference type="AlphaFoldDB" id="A0AAE1T5G1"/>
<proteinExistence type="predicted"/>
<dbReference type="PANTHER" id="PTHR48258">
    <property type="entry name" value="DUF4218 DOMAIN-CONTAINING PROTEIN-RELATED"/>
    <property type="match status" value="1"/>
</dbReference>
<accession>A0AAE1T5G1</accession>
<organism evidence="2 3">
    <name type="scientific">Sesamum angolense</name>
    <dbReference type="NCBI Taxonomy" id="2727404"/>
    <lineage>
        <taxon>Eukaryota</taxon>
        <taxon>Viridiplantae</taxon>
        <taxon>Streptophyta</taxon>
        <taxon>Embryophyta</taxon>
        <taxon>Tracheophyta</taxon>
        <taxon>Spermatophyta</taxon>
        <taxon>Magnoliopsida</taxon>
        <taxon>eudicotyledons</taxon>
        <taxon>Gunneridae</taxon>
        <taxon>Pentapetalae</taxon>
        <taxon>asterids</taxon>
        <taxon>lamiids</taxon>
        <taxon>Lamiales</taxon>
        <taxon>Pedaliaceae</taxon>
        <taxon>Sesamum</taxon>
    </lineage>
</organism>
<evidence type="ECO:0000256" key="1">
    <source>
        <dbReference type="SAM" id="MobiDB-lite"/>
    </source>
</evidence>
<feature type="region of interest" description="Disordered" evidence="1">
    <location>
        <begin position="213"/>
        <end position="250"/>
    </location>
</feature>
<name>A0AAE1T5G1_9LAMI</name>
<dbReference type="PANTHER" id="PTHR48258:SF4">
    <property type="entry name" value="DUF4216 DOMAIN-CONTAINING PROTEIN"/>
    <property type="match status" value="1"/>
</dbReference>
<comment type="caution">
    <text evidence="2">The sequence shown here is derived from an EMBL/GenBank/DDBJ whole genome shotgun (WGS) entry which is preliminary data.</text>
</comment>
<keyword evidence="3" id="KW-1185">Reference proteome</keyword>
<evidence type="ECO:0008006" key="4">
    <source>
        <dbReference type="Google" id="ProtNLM"/>
    </source>
</evidence>
<sequence length="250" mass="29387">MSKAVYTLMKEHKRRRCDWIFSLKFPNGYVSNIACCVEMTELRMHGMKSHDYHVFMQKLILVAFCDMLPQHVWSILTEKKVKNEAHVAASIVKAYIFEDFRLFTSHNFELHVLCKRSRSNRNDDLTSNEDKIQLSIFNHPGRASGTSKKRWFIGSECHIIETYILCYCEVVTPYYEILEEIIQLDYPLIPNLHVVLFKCHWVDPVRGMKRAGTSWMRHGQTDSEEDDNDEDSSEDYEIDKDDSYLSSVLQ</sequence>
<dbReference type="Proteomes" id="UP001289374">
    <property type="component" value="Unassembled WGS sequence"/>
</dbReference>
<gene>
    <name evidence="2" type="ORF">Sango_2954900</name>
</gene>
<dbReference type="EMBL" id="JACGWL010000854">
    <property type="protein sequence ID" value="KAK4381572.1"/>
    <property type="molecule type" value="Genomic_DNA"/>
</dbReference>
<feature type="compositionally biased region" description="Acidic residues" evidence="1">
    <location>
        <begin position="222"/>
        <end position="240"/>
    </location>
</feature>